<keyword evidence="3 5" id="KW-0479">Metal-binding</keyword>
<dbReference type="NCBIfam" id="TIGR00500">
    <property type="entry name" value="met_pdase_I"/>
    <property type="match status" value="1"/>
</dbReference>
<feature type="binding site" evidence="5">
    <location>
        <position position="295"/>
    </location>
    <ligand>
        <name>a divalent metal cation</name>
        <dbReference type="ChEBI" id="CHEBI:60240"/>
        <label>2</label>
        <note>catalytic</note>
    </ligand>
</feature>
<sequence length="433" mass="48300">MAAPMKDFTRRLLWCIWKNTPKPIRCRRVEINAVDYGTRASLPTTHRSASSRTLLCSPCRRIQNAQHGRTLFGLFKNRHPAQPDAVVEDELPYRVVRPGKVSLRRSVPDDVMQPEYASSGTPQAVYFRPIPLKEEEMEKMRDAGKMARKILDIGASHVKPGVTTDFIDETIHAACLENNVYPSTLNYKGFPKSVCTSVNNVMVHGIPDDKPLEEGDIINIDFTVFLNGYHGDLSETYAVGSVDEAGLRLIDTARRCRDEAIKICQPQAPIAEIGVTIQKIAQEAGFYVCPSFVGHGIGKQFHCKPDIWHYANTYPEKMLPGMAFTIEPVVMETVDSFIVAEDGWTVLAKRHTRSAQFEHTILITEYGVEVPTASPGENLEKVMRSGDDKGDCDDFSLPASSSAESHHQKSSMEGDTTAARTAKNPNKDDWKFD</sequence>
<dbReference type="HAMAP" id="MF_01974">
    <property type="entry name" value="MetAP_1"/>
    <property type="match status" value="1"/>
</dbReference>
<proteinExistence type="inferred from homology"/>
<dbReference type="CDD" id="cd01086">
    <property type="entry name" value="MetAP1"/>
    <property type="match status" value="1"/>
</dbReference>
<evidence type="ECO:0000256" key="4">
    <source>
        <dbReference type="ARBA" id="ARBA00022801"/>
    </source>
</evidence>
<feature type="binding site" evidence="5">
    <location>
        <position position="327"/>
    </location>
    <ligand>
        <name>a divalent metal cation</name>
        <dbReference type="ChEBI" id="CHEBI:60240"/>
        <label>2</label>
        <note>catalytic</note>
    </ligand>
</feature>
<dbReference type="RefSeq" id="XP_038058298.1">
    <property type="nucleotide sequence ID" value="XM_038202370.1"/>
</dbReference>
<dbReference type="OrthoDB" id="3209743at2759"/>
<dbReference type="PROSITE" id="PS00680">
    <property type="entry name" value="MAP_1"/>
    <property type="match status" value="1"/>
</dbReference>
<dbReference type="OMA" id="YGYNMER"/>
<feature type="binding site" evidence="5">
    <location>
        <position position="221"/>
    </location>
    <ligand>
        <name>a divalent metal cation</name>
        <dbReference type="ChEBI" id="CHEBI:60240"/>
        <label>1</label>
    </ligand>
</feature>
<keyword evidence="10" id="KW-1185">Reference proteome</keyword>
<comment type="cofactor">
    <cofactor evidence="5">
        <name>Co(2+)</name>
        <dbReference type="ChEBI" id="CHEBI:48828"/>
    </cofactor>
    <cofactor evidence="5">
        <name>Zn(2+)</name>
        <dbReference type="ChEBI" id="CHEBI:29105"/>
    </cofactor>
    <cofactor evidence="5">
        <name>Mn(2+)</name>
        <dbReference type="ChEBI" id="CHEBI:29035"/>
    </cofactor>
    <cofactor evidence="5">
        <name>Fe(2+)</name>
        <dbReference type="ChEBI" id="CHEBI:29033"/>
    </cofactor>
    <text evidence="5">Binds 2 divalent metal cations per subunit. Has a high-affinity and a low affinity metal-binding site. The true nature of the physiological cofactor is under debate. The enzyme is active with cobalt, zinc, manganese or divalent iron ions. Most likely, methionine aminopeptidases function as mononuclear Fe(2+)-metalloproteases under physiological conditions, and the catalytically relevant metal-binding site has been assigned to the histidine-containing high-affinity site.</text>
</comment>
<keyword evidence="2 5" id="KW-0645">Protease</keyword>
<feature type="binding site" evidence="5">
    <location>
        <position position="232"/>
    </location>
    <ligand>
        <name>a divalent metal cation</name>
        <dbReference type="ChEBI" id="CHEBI:60240"/>
        <label>1</label>
    </ligand>
</feature>
<dbReference type="PRINTS" id="PR00599">
    <property type="entry name" value="MAPEPTIDASE"/>
</dbReference>
<dbReference type="SUPFAM" id="SSF55920">
    <property type="entry name" value="Creatinase/aminopeptidase"/>
    <property type="match status" value="1"/>
</dbReference>
<accession>A0A914A387</accession>
<dbReference type="GO" id="GO:0006508">
    <property type="term" value="P:proteolysis"/>
    <property type="evidence" value="ECO:0007669"/>
    <property type="project" value="UniProtKB-KW"/>
</dbReference>
<dbReference type="GeneID" id="119729690"/>
<dbReference type="InterPro" id="IPR036005">
    <property type="entry name" value="Creatinase/aminopeptidase-like"/>
</dbReference>
<organism evidence="9 10">
    <name type="scientific">Patiria miniata</name>
    <name type="common">Bat star</name>
    <name type="synonym">Asterina miniata</name>
    <dbReference type="NCBI Taxonomy" id="46514"/>
    <lineage>
        <taxon>Eukaryota</taxon>
        <taxon>Metazoa</taxon>
        <taxon>Echinodermata</taxon>
        <taxon>Eleutherozoa</taxon>
        <taxon>Asterozoa</taxon>
        <taxon>Asteroidea</taxon>
        <taxon>Valvatacea</taxon>
        <taxon>Valvatida</taxon>
        <taxon>Asterinidae</taxon>
        <taxon>Patiria</taxon>
    </lineage>
</organism>
<dbReference type="GO" id="GO:0004239">
    <property type="term" value="F:initiator methionyl aminopeptidase activity"/>
    <property type="evidence" value="ECO:0007669"/>
    <property type="project" value="UniProtKB-UniRule"/>
</dbReference>
<dbReference type="Proteomes" id="UP000887568">
    <property type="component" value="Unplaced"/>
</dbReference>
<evidence type="ECO:0000313" key="10">
    <source>
        <dbReference type="Proteomes" id="UP000887568"/>
    </source>
</evidence>
<evidence type="ECO:0000256" key="6">
    <source>
        <dbReference type="RuleBase" id="RU003653"/>
    </source>
</evidence>
<evidence type="ECO:0000259" key="8">
    <source>
        <dbReference type="Pfam" id="PF00557"/>
    </source>
</evidence>
<comment type="function">
    <text evidence="6">Cotranslationally removes the N-terminal methionine from nascent proteins. The N-terminal methionine is often cleaved when the second residue in the primary sequence is small and uncharged (Met-Ala-, Cys, Gly, Pro, Ser, Thr, or Val).</text>
</comment>
<dbReference type="Gene3D" id="3.90.230.10">
    <property type="entry name" value="Creatinase/methionine aminopeptidase superfamily"/>
    <property type="match status" value="1"/>
</dbReference>
<evidence type="ECO:0000256" key="1">
    <source>
        <dbReference type="ARBA" id="ARBA00022438"/>
    </source>
</evidence>
<dbReference type="AlphaFoldDB" id="A0A914A387"/>
<dbReference type="InterPro" id="IPR002467">
    <property type="entry name" value="Pept_M24A_MAP1"/>
</dbReference>
<evidence type="ECO:0000256" key="3">
    <source>
        <dbReference type="ARBA" id="ARBA00022723"/>
    </source>
</evidence>
<comment type="similarity">
    <text evidence="5">Belongs to the peptidase M24A family. Methionine aminopeptidase type 1 subfamily.</text>
</comment>
<dbReference type="InterPro" id="IPR001714">
    <property type="entry name" value="Pept_M24_MAP"/>
</dbReference>
<evidence type="ECO:0000313" key="9">
    <source>
        <dbReference type="EnsemblMetazoa" id="XP_038058298.1"/>
    </source>
</evidence>
<feature type="region of interest" description="Disordered" evidence="7">
    <location>
        <begin position="383"/>
        <end position="433"/>
    </location>
</feature>
<protein>
    <recommendedName>
        <fullName evidence="6">Methionine aminopeptidase</fullName>
        <ecNumber evidence="6">3.4.11.18</ecNumber>
    </recommendedName>
</protein>
<keyword evidence="1 5" id="KW-0031">Aminopeptidase</keyword>
<dbReference type="GO" id="GO:0046872">
    <property type="term" value="F:metal ion binding"/>
    <property type="evidence" value="ECO:0007669"/>
    <property type="project" value="UniProtKB-UniRule"/>
</dbReference>
<feature type="binding site" evidence="5">
    <location>
        <position position="358"/>
    </location>
    <ligand>
        <name>a divalent metal cation</name>
        <dbReference type="ChEBI" id="CHEBI:60240"/>
        <label>1</label>
    </ligand>
</feature>
<dbReference type="PANTHER" id="PTHR43330">
    <property type="entry name" value="METHIONINE AMINOPEPTIDASE"/>
    <property type="match status" value="1"/>
</dbReference>
<dbReference type="GO" id="GO:0070006">
    <property type="term" value="F:metalloaminopeptidase activity"/>
    <property type="evidence" value="ECO:0007669"/>
    <property type="project" value="UniProtKB-UniRule"/>
</dbReference>
<comment type="catalytic activity">
    <reaction evidence="5 6">
        <text>Release of N-terminal amino acids, preferentially methionine, from peptides and arylamides.</text>
        <dbReference type="EC" id="3.4.11.18"/>
    </reaction>
</comment>
<feature type="binding site" evidence="5">
    <location>
        <position position="302"/>
    </location>
    <ligand>
        <name>substrate</name>
    </ligand>
</feature>
<dbReference type="Pfam" id="PF00557">
    <property type="entry name" value="Peptidase_M24"/>
    <property type="match status" value="1"/>
</dbReference>
<dbReference type="InterPro" id="IPR000994">
    <property type="entry name" value="Pept_M24"/>
</dbReference>
<reference evidence="9" key="1">
    <citation type="submission" date="2022-11" db="UniProtKB">
        <authorList>
            <consortium name="EnsemblMetazoa"/>
        </authorList>
    </citation>
    <scope>IDENTIFICATION</scope>
</reference>
<evidence type="ECO:0000256" key="7">
    <source>
        <dbReference type="SAM" id="MobiDB-lite"/>
    </source>
</evidence>
<feature type="domain" description="Peptidase M24" evidence="8">
    <location>
        <begin position="138"/>
        <end position="365"/>
    </location>
</feature>
<name>A0A914A387_PATMI</name>
<dbReference type="EC" id="3.4.11.18" evidence="6"/>
<feature type="binding site" evidence="5">
    <location>
        <position position="358"/>
    </location>
    <ligand>
        <name>a divalent metal cation</name>
        <dbReference type="ChEBI" id="CHEBI:60240"/>
        <label>2</label>
        <note>catalytic</note>
    </ligand>
</feature>
<feature type="binding site" evidence="5">
    <location>
        <position position="232"/>
    </location>
    <ligand>
        <name>a divalent metal cation</name>
        <dbReference type="ChEBI" id="CHEBI:60240"/>
        <label>2</label>
        <note>catalytic</note>
    </ligand>
</feature>
<feature type="binding site" evidence="5">
    <location>
        <position position="204"/>
    </location>
    <ligand>
        <name>substrate</name>
    </ligand>
</feature>
<keyword evidence="4 5" id="KW-0378">Hydrolase</keyword>
<dbReference type="PANTHER" id="PTHR43330:SF8">
    <property type="entry name" value="METHIONINE AMINOPEPTIDASE 1D, MITOCHONDRIAL"/>
    <property type="match status" value="1"/>
</dbReference>
<evidence type="ECO:0000256" key="5">
    <source>
        <dbReference type="HAMAP-Rule" id="MF_03174"/>
    </source>
</evidence>
<evidence type="ECO:0000256" key="2">
    <source>
        <dbReference type="ARBA" id="ARBA00022670"/>
    </source>
</evidence>
<dbReference type="EnsemblMetazoa" id="XM_038202370.1">
    <property type="protein sequence ID" value="XP_038058298.1"/>
    <property type="gene ID" value="LOC119729690"/>
</dbReference>